<dbReference type="Proteomes" id="UP001042704">
    <property type="component" value="Chromosome"/>
</dbReference>
<reference evidence="3" key="2">
    <citation type="submission" date="2019-02" db="EMBL/GenBank/DDBJ databases">
        <authorList>
            <person name="Chen S.-C."/>
            <person name="Chien H.-H."/>
            <person name="Lai M.-C."/>
        </authorList>
    </citation>
    <scope>NUCLEOTIDE SEQUENCE</scope>
    <source>
        <strain evidence="3">N2F9704</strain>
    </source>
</reference>
<accession>A0A8A3S3W1</accession>
<dbReference type="PANTHER" id="PTHR34068">
    <property type="entry name" value="UPF0145 PROTEIN YBJQ"/>
    <property type="match status" value="1"/>
</dbReference>
<evidence type="ECO:0000313" key="4">
    <source>
        <dbReference type="Proteomes" id="UP001042704"/>
    </source>
</evidence>
<dbReference type="SUPFAM" id="SSF117782">
    <property type="entry name" value="YbjQ-like"/>
    <property type="match status" value="1"/>
</dbReference>
<dbReference type="EMBL" id="CP036172">
    <property type="protein sequence ID" value="QSZ66326.1"/>
    <property type="molecule type" value="Genomic_DNA"/>
</dbReference>
<dbReference type="Gene3D" id="3.30.110.70">
    <property type="entry name" value="Hypothetical protein apc22750. Chain B"/>
    <property type="match status" value="1"/>
</dbReference>
<keyword evidence="4" id="KW-1185">Reference proteome</keyword>
<sequence>MIITTTDTIPGRDFETLGLVVGNTVQAKNIGRDILSGLKGVIGGEITAYTEMLSEAREIALDRMEKEAEKLGADAVVALRFSTAEAMPGAAELMAYGTAVRFR</sequence>
<dbReference type="RefSeq" id="WP_265581654.1">
    <property type="nucleotide sequence ID" value="NZ_CP036172.1"/>
</dbReference>
<dbReference type="PANTHER" id="PTHR34068:SF2">
    <property type="entry name" value="UPF0145 PROTEIN SCO3412"/>
    <property type="match status" value="1"/>
</dbReference>
<dbReference type="KEGG" id="maqe:RJ40_01825"/>
<gene>
    <name evidence="3" type="ORF">RJ40_01825</name>
</gene>
<evidence type="ECO:0000313" key="3">
    <source>
        <dbReference type="EMBL" id="QSZ66326.1"/>
    </source>
</evidence>
<evidence type="ECO:0000256" key="2">
    <source>
        <dbReference type="HAMAP-Rule" id="MF_00338"/>
    </source>
</evidence>
<proteinExistence type="inferred from homology"/>
<comment type="similarity">
    <text evidence="1 2">Belongs to the UPF0145 family.</text>
</comment>
<dbReference type="HAMAP" id="MF_00338">
    <property type="entry name" value="UPF0145"/>
    <property type="match status" value="1"/>
</dbReference>
<reference evidence="3" key="1">
    <citation type="journal article" date="2001" name="Int. J. Syst. Evol. Microbiol.">
        <title>Methanofollis aquaemaris sp. nov., a methanogen isolated from an aquaculture fish pond.</title>
        <authorList>
            <person name="Lai M.C."/>
            <person name="Chen S.C."/>
        </authorList>
    </citation>
    <scope>NUCLEOTIDE SEQUENCE</scope>
    <source>
        <strain evidence="3">N2F9704</strain>
    </source>
</reference>
<dbReference type="InterPro" id="IPR035439">
    <property type="entry name" value="UPF0145_dom_sf"/>
</dbReference>
<protein>
    <recommendedName>
        <fullName evidence="2">UPF0145 protein RJ40_01825</fullName>
    </recommendedName>
</protein>
<name>A0A8A3S3W1_9EURY</name>
<evidence type="ECO:0000256" key="1">
    <source>
        <dbReference type="ARBA" id="ARBA00010751"/>
    </source>
</evidence>
<dbReference type="AlphaFoldDB" id="A0A8A3S3W1"/>
<dbReference type="InterPro" id="IPR002765">
    <property type="entry name" value="UPF0145_YbjQ-like"/>
</dbReference>
<organism evidence="3 4">
    <name type="scientific">Methanofollis aquaemaris</name>
    <dbReference type="NCBI Taxonomy" id="126734"/>
    <lineage>
        <taxon>Archaea</taxon>
        <taxon>Methanobacteriati</taxon>
        <taxon>Methanobacteriota</taxon>
        <taxon>Stenosarchaea group</taxon>
        <taxon>Methanomicrobia</taxon>
        <taxon>Methanomicrobiales</taxon>
        <taxon>Methanomicrobiaceae</taxon>
        <taxon>Methanofollis</taxon>
    </lineage>
</organism>
<dbReference type="GeneID" id="76423056"/>
<dbReference type="Pfam" id="PF01906">
    <property type="entry name" value="YbjQ_1"/>
    <property type="match status" value="1"/>
</dbReference>